<dbReference type="GO" id="GO:0046872">
    <property type="term" value="F:metal ion binding"/>
    <property type="evidence" value="ECO:0007669"/>
    <property type="project" value="UniProtKB-KW"/>
</dbReference>
<dbReference type="STRING" id="1499688.BN000_02037"/>
<dbReference type="Gene3D" id="3.30.70.20">
    <property type="match status" value="2"/>
</dbReference>
<dbReference type="InterPro" id="IPR017900">
    <property type="entry name" value="4Fe4S_Fe_S_CS"/>
</dbReference>
<keyword evidence="1" id="KW-0004">4Fe-4S</keyword>
<organism evidence="6 7">
    <name type="scientific">Neobacillus massiliamazoniensis</name>
    <dbReference type="NCBI Taxonomy" id="1499688"/>
    <lineage>
        <taxon>Bacteria</taxon>
        <taxon>Bacillati</taxon>
        <taxon>Bacillota</taxon>
        <taxon>Bacilli</taxon>
        <taxon>Bacillales</taxon>
        <taxon>Bacillaceae</taxon>
        <taxon>Neobacillus</taxon>
    </lineage>
</organism>
<dbReference type="SUPFAM" id="SSF54862">
    <property type="entry name" value="4Fe-4S ferredoxins"/>
    <property type="match status" value="2"/>
</dbReference>
<dbReference type="PANTHER" id="PTHR43687">
    <property type="entry name" value="ADENYLYLSULFATE REDUCTASE, BETA SUBUNIT"/>
    <property type="match status" value="1"/>
</dbReference>
<accession>A0A0U1NVS2</accession>
<keyword evidence="7" id="KW-1185">Reference proteome</keyword>
<feature type="domain" description="4Fe-4S ferredoxin-type" evidence="5">
    <location>
        <begin position="227"/>
        <end position="256"/>
    </location>
</feature>
<dbReference type="PANTHER" id="PTHR43687:SF1">
    <property type="entry name" value="FERREDOXIN III"/>
    <property type="match status" value="1"/>
</dbReference>
<dbReference type="PROSITE" id="PS51379">
    <property type="entry name" value="4FE4S_FER_2"/>
    <property type="match status" value="3"/>
</dbReference>
<evidence type="ECO:0000256" key="2">
    <source>
        <dbReference type="ARBA" id="ARBA00022723"/>
    </source>
</evidence>
<sequence>MGFLDKWVESLDYEYEVLTSCTRYKSPRSTCQSCFDACEHDAITSVNNRPFIKNDKCVECGICIAACPVQAVAGIFPKRTVIQNKLLVTGEHLPTVKEMLVLYKKGVSEIIGEDSSLTESWQQVIKEANSILHQLGEDSFNVSDKAFEKTEEVYSRRELFTQWKKESQTLVKQFAPAKWRFNHKDLDVAKYYPDYQFTKITLNPDKCTLCKACEVLCEKKCLNITDSSFSIAAQACSSCRLCVEICPEKAISLEEKISKVQDIHYPIYKRKCSICNQVYDSFHDYGEKCTTCTNGFLSPYIS</sequence>
<keyword evidence="4" id="KW-0411">Iron-sulfur</keyword>
<protein>
    <submittedName>
        <fullName evidence="6">Ferredoxin</fullName>
    </submittedName>
</protein>
<dbReference type="EMBL" id="CVRB01000002">
    <property type="protein sequence ID" value="CRK82116.1"/>
    <property type="molecule type" value="Genomic_DNA"/>
</dbReference>
<evidence type="ECO:0000256" key="3">
    <source>
        <dbReference type="ARBA" id="ARBA00023004"/>
    </source>
</evidence>
<dbReference type="RefSeq" id="WP_090633859.1">
    <property type="nucleotide sequence ID" value="NZ_CVRB01000002.1"/>
</dbReference>
<reference evidence="7" key="1">
    <citation type="submission" date="2015-05" db="EMBL/GenBank/DDBJ databases">
        <authorList>
            <person name="Urmite Genomes"/>
        </authorList>
    </citation>
    <scope>NUCLEOTIDE SEQUENCE [LARGE SCALE GENOMIC DNA]</scope>
    <source>
        <strain evidence="7">LF1</strain>
    </source>
</reference>
<proteinExistence type="predicted"/>
<dbReference type="Pfam" id="PF00037">
    <property type="entry name" value="Fer4"/>
    <property type="match status" value="1"/>
</dbReference>
<dbReference type="OrthoDB" id="9798098at2"/>
<gene>
    <name evidence="6" type="ORF">BN000_02037</name>
</gene>
<dbReference type="GO" id="GO:0051539">
    <property type="term" value="F:4 iron, 4 sulfur cluster binding"/>
    <property type="evidence" value="ECO:0007669"/>
    <property type="project" value="UniProtKB-KW"/>
</dbReference>
<evidence type="ECO:0000256" key="4">
    <source>
        <dbReference type="ARBA" id="ARBA00023014"/>
    </source>
</evidence>
<evidence type="ECO:0000256" key="1">
    <source>
        <dbReference type="ARBA" id="ARBA00022485"/>
    </source>
</evidence>
<name>A0A0U1NVS2_9BACI</name>
<evidence type="ECO:0000259" key="5">
    <source>
        <dbReference type="PROSITE" id="PS51379"/>
    </source>
</evidence>
<dbReference type="InterPro" id="IPR050572">
    <property type="entry name" value="Fe-S_Ferredoxin"/>
</dbReference>
<keyword evidence="2" id="KW-0479">Metal-binding</keyword>
<dbReference type="AlphaFoldDB" id="A0A0U1NVS2"/>
<evidence type="ECO:0000313" key="7">
    <source>
        <dbReference type="Proteomes" id="UP000199087"/>
    </source>
</evidence>
<dbReference type="InterPro" id="IPR017896">
    <property type="entry name" value="4Fe4S_Fe-S-bd"/>
</dbReference>
<dbReference type="Proteomes" id="UP000199087">
    <property type="component" value="Unassembled WGS sequence"/>
</dbReference>
<keyword evidence="3" id="KW-0408">Iron</keyword>
<feature type="domain" description="4Fe-4S ferredoxin-type" evidence="5">
    <location>
        <begin position="198"/>
        <end position="226"/>
    </location>
</feature>
<evidence type="ECO:0000313" key="6">
    <source>
        <dbReference type="EMBL" id="CRK82116.1"/>
    </source>
</evidence>
<dbReference type="PROSITE" id="PS00198">
    <property type="entry name" value="4FE4S_FER_1"/>
    <property type="match status" value="3"/>
</dbReference>
<feature type="domain" description="4Fe-4S ferredoxin-type" evidence="5">
    <location>
        <begin position="48"/>
        <end position="78"/>
    </location>
</feature>